<dbReference type="SUPFAM" id="SSF51445">
    <property type="entry name" value="(Trans)glycosidases"/>
    <property type="match status" value="1"/>
</dbReference>
<reference evidence="11 12" key="1">
    <citation type="submission" date="2023-07" db="EMBL/GenBank/DDBJ databases">
        <title>Sorghum-associated microbial communities from plants grown in Nebraska, USA.</title>
        <authorList>
            <person name="Schachtman D."/>
        </authorList>
    </citation>
    <scope>NUCLEOTIDE SEQUENCE [LARGE SCALE GENOMIC DNA]</scope>
    <source>
        <strain evidence="11 12">DS2154</strain>
    </source>
</reference>
<feature type="signal peptide" evidence="9">
    <location>
        <begin position="1"/>
        <end position="20"/>
    </location>
</feature>
<dbReference type="Gene3D" id="2.60.120.260">
    <property type="entry name" value="Galactose-binding domain-like"/>
    <property type="match status" value="1"/>
</dbReference>
<dbReference type="Pfam" id="PF02837">
    <property type="entry name" value="Glyco_hydro_2_N"/>
    <property type="match status" value="1"/>
</dbReference>
<dbReference type="PROSITE" id="PS00608">
    <property type="entry name" value="GLYCOSYL_HYDROL_F2_2"/>
    <property type="match status" value="1"/>
</dbReference>
<dbReference type="InterPro" id="IPR023232">
    <property type="entry name" value="Glyco_hydro_2_AS"/>
</dbReference>
<dbReference type="InterPro" id="IPR017853">
    <property type="entry name" value="GH"/>
</dbReference>
<comment type="catalytic activity">
    <reaction evidence="1 7">
        <text>Hydrolysis of terminal non-reducing beta-D-galactose residues in beta-D-galactosides.</text>
        <dbReference type="EC" id="3.2.1.23"/>
    </reaction>
</comment>
<dbReference type="PRINTS" id="PR00132">
    <property type="entry name" value="GLHYDRLASE2"/>
</dbReference>
<evidence type="ECO:0000256" key="2">
    <source>
        <dbReference type="ARBA" id="ARBA00007401"/>
    </source>
</evidence>
<dbReference type="PANTHER" id="PTHR46323">
    <property type="entry name" value="BETA-GALACTOSIDASE"/>
    <property type="match status" value="1"/>
</dbReference>
<proteinExistence type="inferred from homology"/>
<organism evidence="11 12">
    <name type="scientific">Caulobacter rhizosphaerae</name>
    <dbReference type="NCBI Taxonomy" id="2010972"/>
    <lineage>
        <taxon>Bacteria</taxon>
        <taxon>Pseudomonadati</taxon>
        <taxon>Pseudomonadota</taxon>
        <taxon>Alphaproteobacteria</taxon>
        <taxon>Caulobacterales</taxon>
        <taxon>Caulobacteraceae</taxon>
        <taxon>Caulobacter</taxon>
    </lineage>
</organism>
<dbReference type="SUPFAM" id="SSF49785">
    <property type="entry name" value="Galactose-binding domain-like"/>
    <property type="match status" value="1"/>
</dbReference>
<dbReference type="Pfam" id="PF16353">
    <property type="entry name" value="LacZ_4"/>
    <property type="match status" value="1"/>
</dbReference>
<dbReference type="Pfam" id="PF00703">
    <property type="entry name" value="Glyco_hydro_2"/>
    <property type="match status" value="1"/>
</dbReference>
<evidence type="ECO:0000313" key="11">
    <source>
        <dbReference type="EMBL" id="MDR6531500.1"/>
    </source>
</evidence>
<dbReference type="PROSITE" id="PS00719">
    <property type="entry name" value="GLYCOSYL_HYDROL_F2_1"/>
    <property type="match status" value="1"/>
</dbReference>
<keyword evidence="9" id="KW-0732">Signal</keyword>
<dbReference type="InterPro" id="IPR014718">
    <property type="entry name" value="GH-type_carb-bd"/>
</dbReference>
<protein>
    <recommendedName>
        <fullName evidence="3 7">Beta-galactosidase</fullName>
        <ecNumber evidence="3 7">3.2.1.23</ecNumber>
    </recommendedName>
    <alternativeName>
        <fullName evidence="6 7">Lactase</fullName>
    </alternativeName>
</protein>
<dbReference type="SUPFAM" id="SSF74650">
    <property type="entry name" value="Galactose mutarotase-like"/>
    <property type="match status" value="1"/>
</dbReference>
<dbReference type="InterPro" id="IPR008979">
    <property type="entry name" value="Galactose-bd-like_sf"/>
</dbReference>
<keyword evidence="5 7" id="KW-0326">Glycosidase</keyword>
<dbReference type="Gene3D" id="3.20.20.80">
    <property type="entry name" value="Glycosidases"/>
    <property type="match status" value="1"/>
</dbReference>
<dbReference type="EMBL" id="JAVDRL010000006">
    <property type="protein sequence ID" value="MDR6531500.1"/>
    <property type="molecule type" value="Genomic_DNA"/>
</dbReference>
<evidence type="ECO:0000313" key="12">
    <source>
        <dbReference type="Proteomes" id="UP001262754"/>
    </source>
</evidence>
<comment type="similarity">
    <text evidence="2 7">Belongs to the glycosyl hydrolase 2 family.</text>
</comment>
<evidence type="ECO:0000256" key="1">
    <source>
        <dbReference type="ARBA" id="ARBA00001412"/>
    </source>
</evidence>
<dbReference type="PANTHER" id="PTHR46323:SF2">
    <property type="entry name" value="BETA-GALACTOSIDASE"/>
    <property type="match status" value="1"/>
</dbReference>
<dbReference type="InterPro" id="IPR013783">
    <property type="entry name" value="Ig-like_fold"/>
</dbReference>
<dbReference type="InterPro" id="IPR006103">
    <property type="entry name" value="Glyco_hydro_2_cat"/>
</dbReference>
<dbReference type="GO" id="GO:0004565">
    <property type="term" value="F:beta-galactosidase activity"/>
    <property type="evidence" value="ECO:0007669"/>
    <property type="project" value="UniProtKB-EC"/>
</dbReference>
<evidence type="ECO:0000259" key="10">
    <source>
        <dbReference type="SMART" id="SM01038"/>
    </source>
</evidence>
<keyword evidence="4 7" id="KW-0378">Hydrolase</keyword>
<dbReference type="InterPro" id="IPR050347">
    <property type="entry name" value="Bact_Beta-galactosidase"/>
</dbReference>
<dbReference type="InterPro" id="IPR011013">
    <property type="entry name" value="Gal_mutarotase_sf_dom"/>
</dbReference>
<dbReference type="Gene3D" id="2.60.40.10">
    <property type="entry name" value="Immunoglobulins"/>
    <property type="match status" value="2"/>
</dbReference>
<evidence type="ECO:0000256" key="3">
    <source>
        <dbReference type="ARBA" id="ARBA00012756"/>
    </source>
</evidence>
<evidence type="ECO:0000256" key="4">
    <source>
        <dbReference type="ARBA" id="ARBA00022801"/>
    </source>
</evidence>
<comment type="caution">
    <text evidence="11">The sequence shown here is derived from an EMBL/GenBank/DDBJ whole genome shotgun (WGS) entry which is preliminary data.</text>
</comment>
<dbReference type="RefSeq" id="WP_310031458.1">
    <property type="nucleotide sequence ID" value="NZ_JAVDRL010000006.1"/>
</dbReference>
<dbReference type="SMART" id="SM01038">
    <property type="entry name" value="Bgal_small_N"/>
    <property type="match status" value="1"/>
</dbReference>
<dbReference type="Gene3D" id="2.70.98.10">
    <property type="match status" value="1"/>
</dbReference>
<name>A0ABU1MZ98_9CAUL</name>
<dbReference type="InterPro" id="IPR006102">
    <property type="entry name" value="Ig-like_GH2"/>
</dbReference>
<evidence type="ECO:0000256" key="9">
    <source>
        <dbReference type="SAM" id="SignalP"/>
    </source>
</evidence>
<dbReference type="InterPro" id="IPR006101">
    <property type="entry name" value="Glyco_hydro_2"/>
</dbReference>
<dbReference type="SUPFAM" id="SSF49303">
    <property type="entry name" value="beta-Galactosidase/glucuronidase domain"/>
    <property type="match status" value="2"/>
</dbReference>
<evidence type="ECO:0000256" key="5">
    <source>
        <dbReference type="ARBA" id="ARBA00023295"/>
    </source>
</evidence>
<dbReference type="InterPro" id="IPR023230">
    <property type="entry name" value="Glyco_hydro_2_CS"/>
</dbReference>
<accession>A0ABU1MZ98</accession>
<dbReference type="EC" id="3.2.1.23" evidence="3 7"/>
<dbReference type="Pfam" id="PF02836">
    <property type="entry name" value="Glyco_hydro_2_C"/>
    <property type="match status" value="1"/>
</dbReference>
<evidence type="ECO:0000256" key="6">
    <source>
        <dbReference type="ARBA" id="ARBA00032230"/>
    </source>
</evidence>
<evidence type="ECO:0000256" key="8">
    <source>
        <dbReference type="SAM" id="MobiDB-lite"/>
    </source>
</evidence>
<feature type="chain" id="PRO_5046824917" description="Beta-galactosidase" evidence="9">
    <location>
        <begin position="21"/>
        <end position="1070"/>
    </location>
</feature>
<keyword evidence="12" id="KW-1185">Reference proteome</keyword>
<sequence>MRRVLLAGFASFGLLTAAHADDGPRVQPVQVDASRPDWENPAVFARGKLAASATHFAFESREAALAGDMTRSARYQSLDGPWSFSFSPSSDAVPEGFEKPDYDVSSWKTIKVPALWQTEGYDQPRYNNITYPFPANRPLIPHATNPVGSYRRSFEIPAGWSGQAVILHIGAAGSAYRVWVNGVEAGYSEDSKLPSEFDVTKLLKPGQPNIVAIQVHRWSDGSYLEDQDFWRVSGIERSVYLKAVPKAAASDLFVHAGLDKAYRDGVLSTDVALAARDKPVTVRMTLLDGDNTVLTKTAKVAAGAARTQTLAATVPGVRPWTAETPNLYTLLVEVLDTKGQVIQATPQRIGFRTVEIKNGQVAVNGKPIVIRGVNRHEHDPETFHVISEASMRRDIELMKRNNINAVRTSHYPNAELWYALADEYGLYVMDEADIESHAYMDYANKHPELRPKLQIGFDPAWEQAHVSRVMNMVERDKNHPSVIFWSLGNEAGIGPNFEKAAAAARKRDPSRLISYLGWGTLDWEHEPNAFVDIYAPMYDDIEKMVDWAKDPTRTQPMIQCEYSHMQGNSGGNFKDYWDTIYQYDKLQGGFIWDWVDQSMYRYAKDGRRYWGDGGEYGPNPGGDVEFGDGLNQPDRTPNPHLYEVQKVLSPIQFGAFDPASGKVTVTNRHDFRDLSGFDFDWTLEENGVAIASGQLPALKTAARGVEDVVLPLPKIQAKPGAEYFVTVRAKAKAGAVSLTPAGYTVGWEQFAVSTTPAPAVARSGAVSLAETGAAITASAAGATLTIDKTTGLVEAYAKDGLVLAKGGQPNFFRAETDNDTLNGIVSQQRPWQAMTQVRQLRGLTSRKTDTGVEIVVDYALGAGAARFVTTYTMAGDGSVAVAGELTPLKDDLPPPVRVGLWFTAPASLKTVEWYGRGPHETYVDRYTSAPIGLWRGAIAEQNHDYMRPQDTGNKIDVRWMELSGGGAGLKVTGEKPLMMNALAFPYQDLYRRAPGAWKSTDIVPHGEVTLLVDSAQWGVGGDTAWNHVGLPHMKYRTRLEPTRVAFRLEPFSGEGTQADKARPARATEVQ</sequence>
<feature type="domain" description="Beta galactosidase small chain/" evidence="10">
    <location>
        <begin position="776"/>
        <end position="1049"/>
    </location>
</feature>
<evidence type="ECO:0000256" key="7">
    <source>
        <dbReference type="RuleBase" id="RU361154"/>
    </source>
</evidence>
<dbReference type="InterPro" id="IPR036156">
    <property type="entry name" value="Beta-gal/glucu_dom_sf"/>
</dbReference>
<dbReference type="InterPro" id="IPR032312">
    <property type="entry name" value="LacZ_4"/>
</dbReference>
<gene>
    <name evidence="11" type="ORF">J2800_002247</name>
</gene>
<dbReference type="InterPro" id="IPR006104">
    <property type="entry name" value="Glyco_hydro_2_N"/>
</dbReference>
<dbReference type="Pfam" id="PF02929">
    <property type="entry name" value="Bgal_small_N"/>
    <property type="match status" value="1"/>
</dbReference>
<dbReference type="InterPro" id="IPR004199">
    <property type="entry name" value="B-gal_small/dom_5"/>
</dbReference>
<dbReference type="Proteomes" id="UP001262754">
    <property type="component" value="Unassembled WGS sequence"/>
</dbReference>
<feature type="region of interest" description="Disordered" evidence="8">
    <location>
        <begin position="1050"/>
        <end position="1070"/>
    </location>
</feature>